<organism evidence="3 4">
    <name type="scientific">Tribonema minus</name>
    <dbReference type="NCBI Taxonomy" id="303371"/>
    <lineage>
        <taxon>Eukaryota</taxon>
        <taxon>Sar</taxon>
        <taxon>Stramenopiles</taxon>
        <taxon>Ochrophyta</taxon>
        <taxon>PX clade</taxon>
        <taxon>Xanthophyceae</taxon>
        <taxon>Tribonematales</taxon>
        <taxon>Tribonemataceae</taxon>
        <taxon>Tribonema</taxon>
    </lineage>
</organism>
<evidence type="ECO:0000256" key="1">
    <source>
        <dbReference type="SAM" id="MobiDB-lite"/>
    </source>
</evidence>
<comment type="caution">
    <text evidence="3">The sequence shown here is derived from an EMBL/GenBank/DDBJ whole genome shotgun (WGS) entry which is preliminary data.</text>
</comment>
<dbReference type="EMBL" id="JAFCMP010000268">
    <property type="protein sequence ID" value="KAG5182063.1"/>
    <property type="molecule type" value="Genomic_DNA"/>
</dbReference>
<dbReference type="AlphaFoldDB" id="A0A836CED1"/>
<proteinExistence type="predicted"/>
<evidence type="ECO:0000313" key="4">
    <source>
        <dbReference type="Proteomes" id="UP000664859"/>
    </source>
</evidence>
<gene>
    <name evidence="3" type="ORF">JKP88DRAFT_245754</name>
</gene>
<protein>
    <submittedName>
        <fullName evidence="3">Uncharacterized protein</fullName>
    </submittedName>
</protein>
<keyword evidence="4" id="KW-1185">Reference proteome</keyword>
<dbReference type="Proteomes" id="UP000664859">
    <property type="component" value="Unassembled WGS sequence"/>
</dbReference>
<evidence type="ECO:0000313" key="3">
    <source>
        <dbReference type="EMBL" id="KAG5182063.1"/>
    </source>
</evidence>
<sequence>MERKAMGSLVPLRHLLLLLAIILATGPGVRTRTHFQDALLLRKSPLQEQRQAERLNAEQRVYDSVHIATHTTLRMQGQTDTSTQSKNALLDALYDASQPTQTPTAKPTTPRPTRKPTRTPTATRTGQPTSTPPAKPSAQPTSEAVCCSFANLKVLVPHNLVVHAISDQQCMPLAKTVAEQADWHAIAYTRTAIRTGTIEVVNADTQVSLGFISNSFDLGNAVITIDITEQLIVEMPTTAGSDGEAFALKMLNGRDNVTRKITYLGAIAGGSGKNYWLFDKSNYCFLGGTVLTDPGDPPDLLPNTYTPTINLDRAVEAAIWMLPAAGSAELSVRWVNPGANGILNNIVTSADGTLLLPLSKTTVAYDAQYTEAATPVRYMFRDAAL</sequence>
<feature type="compositionally biased region" description="Low complexity" evidence="1">
    <location>
        <begin position="96"/>
        <end position="108"/>
    </location>
</feature>
<reference evidence="3" key="1">
    <citation type="submission" date="2021-02" db="EMBL/GenBank/DDBJ databases">
        <title>First Annotated Genome of the Yellow-green Alga Tribonema minus.</title>
        <authorList>
            <person name="Mahan K.M."/>
        </authorList>
    </citation>
    <scope>NUCLEOTIDE SEQUENCE</scope>
    <source>
        <strain evidence="3">UTEX B ZZ1240</strain>
    </source>
</reference>
<feature type="chain" id="PRO_5032933836" evidence="2">
    <location>
        <begin position="32"/>
        <end position="385"/>
    </location>
</feature>
<evidence type="ECO:0000256" key="2">
    <source>
        <dbReference type="SAM" id="SignalP"/>
    </source>
</evidence>
<feature type="region of interest" description="Disordered" evidence="1">
    <location>
        <begin position="94"/>
        <end position="141"/>
    </location>
</feature>
<name>A0A836CED1_9STRA</name>
<feature type="signal peptide" evidence="2">
    <location>
        <begin position="1"/>
        <end position="31"/>
    </location>
</feature>
<accession>A0A836CED1</accession>
<keyword evidence="2" id="KW-0732">Signal</keyword>
<feature type="compositionally biased region" description="Low complexity" evidence="1">
    <location>
        <begin position="118"/>
        <end position="129"/>
    </location>
</feature>